<dbReference type="EMBL" id="KI392963">
    <property type="protein sequence ID" value="ERN10186.1"/>
    <property type="molecule type" value="Genomic_DNA"/>
</dbReference>
<evidence type="ECO:0000313" key="1">
    <source>
        <dbReference type="EMBL" id="ERN10186.1"/>
    </source>
</evidence>
<proteinExistence type="predicted"/>
<reference evidence="2" key="1">
    <citation type="journal article" date="2013" name="Science">
        <title>The Amborella genome and the evolution of flowering plants.</title>
        <authorList>
            <consortium name="Amborella Genome Project"/>
        </authorList>
    </citation>
    <scope>NUCLEOTIDE SEQUENCE [LARGE SCALE GENOMIC DNA]</scope>
</reference>
<sequence>METAEPILWAQYTVENSFVKRYNGKTLPLYFMVLETIFGTGVTDGRDALGGGGVTLNRHDHQVTQGPSHDTNEEGADTAAVHIPSTSVPVVDLGRDEEFKSSSSDDIILSGKEAALSVSNKSSTKKMQPTTDSMANILPMMHVP</sequence>
<protein>
    <submittedName>
        <fullName evidence="1">Uncharacterized protein</fullName>
    </submittedName>
</protein>
<organism evidence="1 2">
    <name type="scientific">Amborella trichopoda</name>
    <dbReference type="NCBI Taxonomy" id="13333"/>
    <lineage>
        <taxon>Eukaryota</taxon>
        <taxon>Viridiplantae</taxon>
        <taxon>Streptophyta</taxon>
        <taxon>Embryophyta</taxon>
        <taxon>Tracheophyta</taxon>
        <taxon>Spermatophyta</taxon>
        <taxon>Magnoliopsida</taxon>
        <taxon>Amborellales</taxon>
        <taxon>Amborellaceae</taxon>
        <taxon>Amborella</taxon>
    </lineage>
</organism>
<dbReference type="AlphaFoldDB" id="W1PR68"/>
<dbReference type="Gramene" id="ERN10186">
    <property type="protein sequence ID" value="ERN10186"/>
    <property type="gene ID" value="AMTR_s00168p00075710"/>
</dbReference>
<dbReference type="Proteomes" id="UP000017836">
    <property type="component" value="Unassembled WGS sequence"/>
</dbReference>
<evidence type="ECO:0000313" key="2">
    <source>
        <dbReference type="Proteomes" id="UP000017836"/>
    </source>
</evidence>
<keyword evidence="2" id="KW-1185">Reference proteome</keyword>
<gene>
    <name evidence="1" type="ORF">AMTR_s00168p00075710</name>
</gene>
<dbReference type="HOGENOM" id="CLU_150269_0_0_1"/>
<accession>W1PR68</accession>
<name>W1PR68_AMBTC</name>